<organism evidence="1 2">
    <name type="scientific">Aeribacillus pallidus</name>
    <dbReference type="NCBI Taxonomy" id="33936"/>
    <lineage>
        <taxon>Bacteria</taxon>
        <taxon>Bacillati</taxon>
        <taxon>Bacillota</taxon>
        <taxon>Bacilli</taxon>
        <taxon>Bacillales</taxon>
        <taxon>Bacillaceae</taxon>
        <taxon>Aeribacillus</taxon>
    </lineage>
</organism>
<dbReference type="AlphaFoldDB" id="A0A165WV12"/>
<name>A0A165WV12_9BACI</name>
<protein>
    <submittedName>
        <fullName evidence="1">Uncharacterized protein</fullName>
    </submittedName>
</protein>
<evidence type="ECO:0000313" key="1">
    <source>
        <dbReference type="EMBL" id="KZN95356.1"/>
    </source>
</evidence>
<dbReference type="Proteomes" id="UP000076476">
    <property type="component" value="Unassembled WGS sequence"/>
</dbReference>
<dbReference type="EMBL" id="LWBR01000058">
    <property type="protein sequence ID" value="KZN95356.1"/>
    <property type="molecule type" value="Genomic_DNA"/>
</dbReference>
<comment type="caution">
    <text evidence="1">The sequence shown here is derived from an EMBL/GenBank/DDBJ whole genome shotgun (WGS) entry which is preliminary data.</text>
</comment>
<proteinExistence type="predicted"/>
<evidence type="ECO:0000313" key="2">
    <source>
        <dbReference type="Proteomes" id="UP000076476"/>
    </source>
</evidence>
<keyword evidence="2" id="KW-1185">Reference proteome</keyword>
<dbReference type="STRING" id="33936.AZI98_15280"/>
<reference evidence="1 2" key="1">
    <citation type="submission" date="2016-04" db="EMBL/GenBank/DDBJ databases">
        <title>Draft genome sequence of Aeribacillus pallidus 8m3 from petroleum reservoir.</title>
        <authorList>
            <person name="Poltaraus A.B."/>
            <person name="Nazina T.N."/>
            <person name="Tourova T.P."/>
            <person name="Malakho S.M."/>
            <person name="Korshunova A.V."/>
            <person name="Sokolova D.S."/>
        </authorList>
    </citation>
    <scope>NUCLEOTIDE SEQUENCE [LARGE SCALE GENOMIC DNA]</scope>
    <source>
        <strain evidence="1 2">8m3</strain>
    </source>
</reference>
<sequence length="63" mass="7584">MNYHVILQSSEDRKTFEQPHIQNVFWKLYKTSKKTNRCSLNRQHYGIAKRLKRSEEKCGESIV</sequence>
<gene>
    <name evidence="1" type="ORF">AZI98_15280</name>
</gene>
<accession>A0A165WV12</accession>